<protein>
    <submittedName>
        <fullName evidence="2">AAA ATPase</fullName>
    </submittedName>
</protein>
<evidence type="ECO:0000256" key="1">
    <source>
        <dbReference type="SAM" id="MobiDB-lite"/>
    </source>
</evidence>
<name>A0A563VWH8_9CYAN</name>
<reference evidence="2 3" key="1">
    <citation type="submission" date="2019-01" db="EMBL/GenBank/DDBJ databases">
        <authorList>
            <person name="Brito A."/>
        </authorList>
    </citation>
    <scope>NUCLEOTIDE SEQUENCE [LARGE SCALE GENOMIC DNA]</scope>
    <source>
        <strain evidence="2">1</strain>
    </source>
</reference>
<dbReference type="AlphaFoldDB" id="A0A563VWH8"/>
<organism evidence="2 3">
    <name type="scientific">Hyella patelloides LEGE 07179</name>
    <dbReference type="NCBI Taxonomy" id="945734"/>
    <lineage>
        <taxon>Bacteria</taxon>
        <taxon>Bacillati</taxon>
        <taxon>Cyanobacteriota</taxon>
        <taxon>Cyanophyceae</taxon>
        <taxon>Pleurocapsales</taxon>
        <taxon>Hyellaceae</taxon>
        <taxon>Hyella</taxon>
    </lineage>
</organism>
<evidence type="ECO:0000313" key="3">
    <source>
        <dbReference type="Proteomes" id="UP000320055"/>
    </source>
</evidence>
<sequence length="207" mass="23360">MASSSRQQAQMDAMQSMASMTNTLHGLFGTYELLEFRNLSGQLSRRSIDIHFSRYQADCSQDLVEFQRVLKSFGEKMALDRPPELETHWEHFYERSIGCVGILKDWLTQAYRQALDENASTLTEQHWQPYAPSVSKCLQMAAEAIEGEKALQFESGELTLLRQKLGLSGVSSSVLPTDNSSVGLTNAQKRKYKPGVRQPHRDVIGET</sequence>
<feature type="region of interest" description="Disordered" evidence="1">
    <location>
        <begin position="177"/>
        <end position="207"/>
    </location>
</feature>
<keyword evidence="3" id="KW-1185">Reference proteome</keyword>
<dbReference type="OrthoDB" id="9086539at2"/>
<gene>
    <name evidence="2" type="ORF">H1P_3720008</name>
</gene>
<accession>A0A563VWH8</accession>
<dbReference type="EMBL" id="CAACVJ010000304">
    <property type="protein sequence ID" value="VEP15809.1"/>
    <property type="molecule type" value="Genomic_DNA"/>
</dbReference>
<dbReference type="Proteomes" id="UP000320055">
    <property type="component" value="Unassembled WGS sequence"/>
</dbReference>
<proteinExistence type="predicted"/>
<feature type="compositionally biased region" description="Polar residues" evidence="1">
    <location>
        <begin position="177"/>
        <end position="187"/>
    </location>
</feature>
<evidence type="ECO:0000313" key="2">
    <source>
        <dbReference type="EMBL" id="VEP15809.1"/>
    </source>
</evidence>